<dbReference type="PROSITE" id="PS00636">
    <property type="entry name" value="DNAJ_1"/>
    <property type="match status" value="1"/>
</dbReference>
<evidence type="ECO:0000256" key="1">
    <source>
        <dbReference type="ARBA" id="ARBA00022737"/>
    </source>
</evidence>
<dbReference type="PRINTS" id="PR00625">
    <property type="entry name" value="JDOMAIN"/>
</dbReference>
<dbReference type="SMART" id="SM00271">
    <property type="entry name" value="DnaJ"/>
    <property type="match status" value="1"/>
</dbReference>
<feature type="repeat" description="TPR" evidence="3">
    <location>
        <begin position="194"/>
        <end position="227"/>
    </location>
</feature>
<feature type="domain" description="J" evidence="4">
    <location>
        <begin position="366"/>
        <end position="431"/>
    </location>
</feature>
<feature type="repeat" description="TPR" evidence="3">
    <location>
        <begin position="312"/>
        <end position="345"/>
    </location>
</feature>
<feature type="repeat" description="TPR" evidence="3">
    <location>
        <begin position="5"/>
        <end position="38"/>
    </location>
</feature>
<dbReference type="PROSITE" id="PS50005">
    <property type="entry name" value="TPR"/>
    <property type="match status" value="4"/>
</dbReference>
<keyword evidence="6" id="KW-1185">Reference proteome</keyword>
<evidence type="ECO:0000256" key="3">
    <source>
        <dbReference type="PROSITE-ProRule" id="PRU00339"/>
    </source>
</evidence>
<keyword evidence="1" id="KW-0677">Repeat</keyword>
<dbReference type="Proteomes" id="UP001498771">
    <property type="component" value="Unassembled WGS sequence"/>
</dbReference>
<dbReference type="SUPFAM" id="SSF48452">
    <property type="entry name" value="TPR-like"/>
    <property type="match status" value="1"/>
</dbReference>
<dbReference type="PANTHER" id="PTHR45188:SF2">
    <property type="entry name" value="DNAJ HOMOLOG SUBFAMILY C MEMBER 7"/>
    <property type="match status" value="1"/>
</dbReference>
<accession>A0ABR1F6X9</accession>
<keyword evidence="2 3" id="KW-0802">TPR repeat</keyword>
<dbReference type="Gene3D" id="1.10.287.110">
    <property type="entry name" value="DnaJ domain"/>
    <property type="match status" value="1"/>
</dbReference>
<dbReference type="PROSITE" id="PS50076">
    <property type="entry name" value="DNAJ_2"/>
    <property type="match status" value="1"/>
</dbReference>
<evidence type="ECO:0000256" key="2">
    <source>
        <dbReference type="ARBA" id="ARBA00022803"/>
    </source>
</evidence>
<dbReference type="InterPro" id="IPR011990">
    <property type="entry name" value="TPR-like_helical_dom_sf"/>
</dbReference>
<dbReference type="Gene3D" id="1.25.40.10">
    <property type="entry name" value="Tetratricopeptide repeat domain"/>
    <property type="match status" value="1"/>
</dbReference>
<dbReference type="InterPro" id="IPR036869">
    <property type="entry name" value="J_dom_sf"/>
</dbReference>
<dbReference type="InterPro" id="IPR019734">
    <property type="entry name" value="TPR_rpt"/>
</dbReference>
<evidence type="ECO:0000313" key="6">
    <source>
        <dbReference type="Proteomes" id="UP001498771"/>
    </source>
</evidence>
<evidence type="ECO:0000313" key="5">
    <source>
        <dbReference type="EMBL" id="KAK7205547.1"/>
    </source>
</evidence>
<dbReference type="CDD" id="cd06257">
    <property type="entry name" value="DnaJ"/>
    <property type="match status" value="1"/>
</dbReference>
<dbReference type="InterPro" id="IPR001623">
    <property type="entry name" value="DnaJ_domain"/>
</dbReference>
<reference evidence="5 6" key="1">
    <citation type="submission" date="2024-03" db="EMBL/GenBank/DDBJ databases">
        <title>Genome-scale model development and genomic sequencing of the oleaginous clade Lipomyces.</title>
        <authorList>
            <consortium name="Lawrence Berkeley National Laboratory"/>
            <person name="Czajka J.J."/>
            <person name="Han Y."/>
            <person name="Kim J."/>
            <person name="Mondo S.J."/>
            <person name="Hofstad B.A."/>
            <person name="Robles A."/>
            <person name="Haridas S."/>
            <person name="Riley R."/>
            <person name="LaButti K."/>
            <person name="Pangilinan J."/>
            <person name="Andreopoulos W."/>
            <person name="Lipzen A."/>
            <person name="Yan J."/>
            <person name="Wang M."/>
            <person name="Ng V."/>
            <person name="Grigoriev I.V."/>
            <person name="Spatafora J.W."/>
            <person name="Magnuson J.K."/>
            <person name="Baker S.E."/>
            <person name="Pomraning K.R."/>
        </authorList>
    </citation>
    <scope>NUCLEOTIDE SEQUENCE [LARGE SCALE GENOMIC DNA]</scope>
    <source>
        <strain evidence="5 6">Phaff 52-87</strain>
    </source>
</reference>
<sequence length="503" mass="54578">MNDQAEAFKAAGNDLYKSGSYSRAIDEYSRAVDLDPSSPIYYGNRAMAYMQLGMFEKALEDSNSALTLSSANPAQYAANIPKTQLRIGKILTSLGRCDDAIAAFSQIQPPPSAADVQLAYEMSRYVSQAEAMVSGGNASLALHALSGAEKLLGMNVTPPRKWRLLRGQCAIETGDYDSAASIAVGLLRDDRQDSDALVLRGRVLYAQGDNASATTHFMEALRVDPDHRLARTLLKSSRELERKKNEGNEAFKRGDLQSALDLYSAALAIDPANKGTNSKLYSNRATVNMRLNRFEDVIADCDAALALDPEFIKVRRTRARALGKLERWEEAKQEFQKAAEAEPSDSNIRAELREAELELKKSLRKDYYKILGISKSADEIEIKKAYRKMALLYHPDKNPDNPEAHEKFKDVGEAYETLSDSQKRARYDSGVDLQDPGDMYGGGGMGVPEDVLFQMFGGGGGGGGGGVPPEFMGGFGGGGFPGGGGFGGAGRGGRRGQSSFYTY</sequence>
<protein>
    <recommendedName>
        <fullName evidence="4">J domain-containing protein</fullName>
    </recommendedName>
</protein>
<dbReference type="PANTHER" id="PTHR45188">
    <property type="entry name" value="DNAJ PROTEIN P58IPK HOMOLOG"/>
    <property type="match status" value="1"/>
</dbReference>
<dbReference type="SMART" id="SM00028">
    <property type="entry name" value="TPR"/>
    <property type="match status" value="7"/>
</dbReference>
<name>A0ABR1F6X9_9ASCO</name>
<proteinExistence type="predicted"/>
<dbReference type="Pfam" id="PF00226">
    <property type="entry name" value="DnaJ"/>
    <property type="match status" value="1"/>
</dbReference>
<comment type="caution">
    <text evidence="5">The sequence shown here is derived from an EMBL/GenBank/DDBJ whole genome shotgun (WGS) entry which is preliminary data.</text>
</comment>
<dbReference type="RefSeq" id="XP_064768580.1">
    <property type="nucleotide sequence ID" value="XM_064909798.1"/>
</dbReference>
<dbReference type="PROSITE" id="PS50293">
    <property type="entry name" value="TPR_REGION"/>
    <property type="match status" value="1"/>
</dbReference>
<dbReference type="Pfam" id="PF13414">
    <property type="entry name" value="TPR_11"/>
    <property type="match status" value="1"/>
</dbReference>
<dbReference type="EMBL" id="JBBJBU010000005">
    <property type="protein sequence ID" value="KAK7205547.1"/>
    <property type="molecule type" value="Genomic_DNA"/>
</dbReference>
<evidence type="ECO:0000259" key="4">
    <source>
        <dbReference type="PROSITE" id="PS50076"/>
    </source>
</evidence>
<gene>
    <name evidence="5" type="ORF">BZA70DRAFT_162231</name>
</gene>
<dbReference type="Pfam" id="PF14559">
    <property type="entry name" value="TPR_19"/>
    <property type="match status" value="1"/>
</dbReference>
<organism evidence="5 6">
    <name type="scientific">Myxozyma melibiosi</name>
    <dbReference type="NCBI Taxonomy" id="54550"/>
    <lineage>
        <taxon>Eukaryota</taxon>
        <taxon>Fungi</taxon>
        <taxon>Dikarya</taxon>
        <taxon>Ascomycota</taxon>
        <taxon>Saccharomycotina</taxon>
        <taxon>Lipomycetes</taxon>
        <taxon>Lipomycetales</taxon>
        <taxon>Lipomycetaceae</taxon>
        <taxon>Myxozyma</taxon>
    </lineage>
</organism>
<feature type="repeat" description="TPR" evidence="3">
    <location>
        <begin position="240"/>
        <end position="273"/>
    </location>
</feature>
<dbReference type="InterPro" id="IPR018253">
    <property type="entry name" value="DnaJ_domain_CS"/>
</dbReference>
<dbReference type="GeneID" id="90035310"/>